<evidence type="ECO:0000259" key="4">
    <source>
        <dbReference type="PROSITE" id="PS01124"/>
    </source>
</evidence>
<proteinExistence type="predicted"/>
<dbReference type="PRINTS" id="PR00032">
    <property type="entry name" value="HTHARAC"/>
</dbReference>
<evidence type="ECO:0000313" key="6">
    <source>
        <dbReference type="Proteomes" id="UP001500622"/>
    </source>
</evidence>
<dbReference type="InterPro" id="IPR009057">
    <property type="entry name" value="Homeodomain-like_sf"/>
</dbReference>
<dbReference type="SMART" id="SM00342">
    <property type="entry name" value="HTH_ARAC"/>
    <property type="match status" value="1"/>
</dbReference>
<dbReference type="EMBL" id="BAABGN010000011">
    <property type="protein sequence ID" value="GAA4425873.1"/>
    <property type="molecule type" value="Genomic_DNA"/>
</dbReference>
<feature type="domain" description="HTH araC/xylS-type" evidence="4">
    <location>
        <begin position="3"/>
        <end position="105"/>
    </location>
</feature>
<dbReference type="PANTHER" id="PTHR46796">
    <property type="entry name" value="HTH-TYPE TRANSCRIPTIONAL ACTIVATOR RHAS-RELATED"/>
    <property type="match status" value="1"/>
</dbReference>
<evidence type="ECO:0000313" key="5">
    <source>
        <dbReference type="EMBL" id="GAA4425873.1"/>
    </source>
</evidence>
<keyword evidence="1" id="KW-0805">Transcription regulation</keyword>
<dbReference type="InterPro" id="IPR050204">
    <property type="entry name" value="AraC_XylS_family_regulators"/>
</dbReference>
<evidence type="ECO:0000256" key="1">
    <source>
        <dbReference type="ARBA" id="ARBA00023015"/>
    </source>
</evidence>
<dbReference type="Gene3D" id="1.10.10.60">
    <property type="entry name" value="Homeodomain-like"/>
    <property type="match status" value="2"/>
</dbReference>
<dbReference type="Pfam" id="PF12833">
    <property type="entry name" value="HTH_18"/>
    <property type="match status" value="1"/>
</dbReference>
<accession>A0ABP8LA97</accession>
<comment type="caution">
    <text evidence="5">The sequence shown here is derived from an EMBL/GenBank/DDBJ whole genome shotgun (WGS) entry which is preliminary data.</text>
</comment>
<gene>
    <name evidence="5" type="ORF">GCM10023169_24020</name>
</gene>
<dbReference type="InterPro" id="IPR020449">
    <property type="entry name" value="Tscrpt_reg_AraC-type_HTH"/>
</dbReference>
<protein>
    <recommendedName>
        <fullName evidence="4">HTH araC/xylS-type domain-containing protein</fullName>
    </recommendedName>
</protein>
<evidence type="ECO:0000256" key="3">
    <source>
        <dbReference type="ARBA" id="ARBA00023163"/>
    </source>
</evidence>
<reference evidence="6" key="1">
    <citation type="journal article" date="2019" name="Int. J. Syst. Evol. Microbiol.">
        <title>The Global Catalogue of Microorganisms (GCM) 10K type strain sequencing project: providing services to taxonomists for standard genome sequencing and annotation.</title>
        <authorList>
            <consortium name="The Broad Institute Genomics Platform"/>
            <consortium name="The Broad Institute Genome Sequencing Center for Infectious Disease"/>
            <person name="Wu L."/>
            <person name="Ma J."/>
        </authorList>
    </citation>
    <scope>NUCLEOTIDE SEQUENCE [LARGE SCALE GENOMIC DNA]</scope>
    <source>
        <strain evidence="6">JCM 17810</strain>
    </source>
</reference>
<evidence type="ECO:0000256" key="2">
    <source>
        <dbReference type="ARBA" id="ARBA00023125"/>
    </source>
</evidence>
<sequence length="126" mass="13787">MIIRSLGAVRSRWQSEGPSQLSLSELAAAAGVTGEYLCRVYGRHVGMGPVSAIRTLRLYRAAELLSSTNLGVAEIANALGFANEFHFSRSFRVLTGWAPSAFRRDPDARLELTVELRQLGGLLRLL</sequence>
<keyword evidence="6" id="KW-1185">Reference proteome</keyword>
<dbReference type="PROSITE" id="PS01124">
    <property type="entry name" value="HTH_ARAC_FAMILY_2"/>
    <property type="match status" value="1"/>
</dbReference>
<name>A0ABP8LA97_9MICO</name>
<keyword evidence="3" id="KW-0804">Transcription</keyword>
<dbReference type="SUPFAM" id="SSF46689">
    <property type="entry name" value="Homeodomain-like"/>
    <property type="match status" value="1"/>
</dbReference>
<organism evidence="5 6">
    <name type="scientific">Georgenia halophila</name>
    <dbReference type="NCBI Taxonomy" id="620889"/>
    <lineage>
        <taxon>Bacteria</taxon>
        <taxon>Bacillati</taxon>
        <taxon>Actinomycetota</taxon>
        <taxon>Actinomycetes</taxon>
        <taxon>Micrococcales</taxon>
        <taxon>Bogoriellaceae</taxon>
        <taxon>Georgenia</taxon>
    </lineage>
</organism>
<dbReference type="Proteomes" id="UP001500622">
    <property type="component" value="Unassembled WGS sequence"/>
</dbReference>
<keyword evidence="2" id="KW-0238">DNA-binding</keyword>
<dbReference type="InterPro" id="IPR018060">
    <property type="entry name" value="HTH_AraC"/>
</dbReference>
<dbReference type="RefSeq" id="WP_345216503.1">
    <property type="nucleotide sequence ID" value="NZ_BAABGN010000011.1"/>
</dbReference>